<gene>
    <name evidence="1" type="ORF">WF834_04280</name>
</gene>
<dbReference type="RefSeq" id="WP_339394999.1">
    <property type="nucleotide sequence ID" value="NZ_JBBFGL010000003.1"/>
</dbReference>
<accession>A0AB35Y6H8</accession>
<evidence type="ECO:0000313" key="1">
    <source>
        <dbReference type="EMBL" id="MEJ5195398.1"/>
    </source>
</evidence>
<dbReference type="EMBL" id="JBBFGL010000003">
    <property type="protein sequence ID" value="MEJ5195398.1"/>
    <property type="molecule type" value="Genomic_DNA"/>
</dbReference>
<comment type="caution">
    <text evidence="1">The sequence shown here is derived from an EMBL/GenBank/DDBJ whole genome shotgun (WGS) entry which is preliminary data.</text>
</comment>
<dbReference type="Proteomes" id="UP001373196">
    <property type="component" value="Unassembled WGS sequence"/>
</dbReference>
<proteinExistence type="predicted"/>
<sequence length="168" mass="19676">MPDNKEHRVDKETNVWRKIEKILGAPSHRIAWKFEEAGKIEALIDFKRFCIENWAVEKKVDISKYDNQKITEDEINQIMINAINDGKIEEGRKEFSVDKIQDCIENRLNIIFYGCVNLIGQFRLILRFDIRTDKFLGIVIKIAHLYGFQGSWNVIPRMLAKIIDGIPI</sequence>
<protein>
    <submittedName>
        <fullName evidence="1">Uncharacterized protein</fullName>
    </submittedName>
</protein>
<name>A0AB35Y6H8_9FIRM</name>
<dbReference type="AlphaFoldDB" id="A0AB35Y6H8"/>
<organism evidence="1 2">
    <name type="scientific">Faecalibacterium wellingii</name>
    <dbReference type="NCBI Taxonomy" id="2929491"/>
    <lineage>
        <taxon>Bacteria</taxon>
        <taxon>Bacillati</taxon>
        <taxon>Bacillota</taxon>
        <taxon>Clostridia</taxon>
        <taxon>Eubacteriales</taxon>
        <taxon>Oscillospiraceae</taxon>
        <taxon>Faecalibacterium</taxon>
    </lineage>
</organism>
<evidence type="ECO:0000313" key="2">
    <source>
        <dbReference type="Proteomes" id="UP001373196"/>
    </source>
</evidence>
<reference evidence="1" key="1">
    <citation type="submission" date="2024-03" db="EMBL/GenBank/DDBJ databases">
        <authorList>
            <person name="Plomp N."/>
            <person name="Harmsen H.J."/>
        </authorList>
    </citation>
    <scope>NUCLEOTIDE SEQUENCE</scope>
    <source>
        <strain evidence="1">HTF-128</strain>
    </source>
</reference>